<feature type="binding site" evidence="9">
    <location>
        <position position="205"/>
    </location>
    <ligand>
        <name>substrate</name>
    </ligand>
</feature>
<dbReference type="InterPro" id="IPR002813">
    <property type="entry name" value="Arg_biosynth_ArgJ"/>
</dbReference>
<comment type="subcellular location">
    <subcellularLocation>
        <location evidence="9">Cytoplasm</location>
    </subcellularLocation>
</comment>
<sequence length="457" mass="47662">MAKKKKKKDDKDIKLKAKVKKLRAKIKALKSDLSAVAPAKIKAKTVSVSPLAPAHFPKLPAIAGVEFASAAAGVKYAGRTDVMLARVAPGASIAGVFTTSSTRAACVLDCQSKLAMRVPKDAGAAIIVNSGNANAFTGKNGQKAVDMVTGAVAKALDLPISRVFSSSTGVIGEPLPFERIVLAVDGLAQRLSGAGIEDAARAIMTTDTYPKGASAVIEGEGGPITIAGIAKGSGMIAPNMATMLVYIFTDAAIAPARLQKMLSRQVDDTFNAITVDSDTSTSDALIVAATGQSKAAEIRDLRTQVAKNFEAGLRDVMMDLAHQVVRDGEGATKFVEVRVTRAASAEDAHKVAMAVANSPLVKTALAGEDANWGRVVAAVGKSGAKADRDKLTISFGDMVLAEKGWRAPSYSEADASAYMKGDELVIGVDLGLGRANKSVWTCDLTHRYIDINADYRS</sequence>
<dbReference type="Gene3D" id="3.10.20.340">
    <property type="entry name" value="ArgJ beta chain, C-terminal domain"/>
    <property type="match status" value="1"/>
</dbReference>
<dbReference type="FunFam" id="3.60.70.12:FF:000001">
    <property type="entry name" value="Arginine biosynthesis bifunctional protein ArgJ, chloroplastic"/>
    <property type="match status" value="1"/>
</dbReference>
<reference evidence="10 11" key="1">
    <citation type="journal article" date="2015" name="Antonie Van Leeuwenhoek">
        <title>Thioclava indica sp. nov., isolated from surface seawater of the Indian Ocean.</title>
        <authorList>
            <person name="Liu Y."/>
            <person name="Lai Q."/>
            <person name="Du J."/>
            <person name="Xu H."/>
            <person name="Jiang L."/>
            <person name="Shao Z."/>
        </authorList>
    </citation>
    <scope>NUCLEOTIDE SEQUENCE [LARGE SCALE GENOMIC DNA]</scope>
    <source>
        <strain evidence="10 11">DT23-4</strain>
    </source>
</reference>
<gene>
    <name evidence="9" type="primary">argJ</name>
    <name evidence="10" type="ORF">DT23_08335</name>
</gene>
<evidence type="ECO:0000256" key="1">
    <source>
        <dbReference type="ARBA" id="ARBA00006774"/>
    </source>
</evidence>
<dbReference type="FunFam" id="3.10.20.340:FF:000001">
    <property type="entry name" value="Arginine biosynthesis bifunctional protein ArgJ, chloroplastic"/>
    <property type="match status" value="1"/>
</dbReference>
<evidence type="ECO:0000256" key="5">
    <source>
        <dbReference type="ARBA" id="ARBA00022679"/>
    </source>
</evidence>
<dbReference type="AlphaFoldDB" id="A0A074J6U8"/>
<dbReference type="GO" id="GO:0006592">
    <property type="term" value="P:ornithine biosynthetic process"/>
    <property type="evidence" value="ECO:0007669"/>
    <property type="project" value="TreeGrafter"/>
</dbReference>
<comment type="similarity">
    <text evidence="1 9">Belongs to the ArgJ family.</text>
</comment>
<feature type="site" description="Involved in the stabilization of negative charge on the oxyanion by the formation of the oxyanion hole" evidence="9">
    <location>
        <position position="168"/>
    </location>
</feature>
<feature type="binding site" evidence="9">
    <location>
        <position position="231"/>
    </location>
    <ligand>
        <name>substrate</name>
    </ligand>
</feature>
<evidence type="ECO:0000256" key="4">
    <source>
        <dbReference type="ARBA" id="ARBA00022605"/>
    </source>
</evidence>
<keyword evidence="5 9" id="KW-0808">Transferase</keyword>
<dbReference type="eggNOG" id="COG1364">
    <property type="taxonomic scope" value="Bacteria"/>
</dbReference>
<comment type="pathway">
    <text evidence="9">Amino-acid biosynthesis; L-arginine biosynthesis; N(2)-acetyl-L-ornithine from L-glutamate: step 1/4.</text>
</comment>
<dbReference type="EMBL" id="AUNB01000084">
    <property type="protein sequence ID" value="KEO52284.1"/>
    <property type="molecule type" value="Genomic_DNA"/>
</dbReference>
<dbReference type="GO" id="GO:0005737">
    <property type="term" value="C:cytoplasm"/>
    <property type="evidence" value="ECO:0007669"/>
    <property type="project" value="UniProtKB-SubCell"/>
</dbReference>
<feature type="binding site" evidence="9">
    <location>
        <position position="329"/>
    </location>
    <ligand>
        <name>substrate</name>
    </ligand>
</feature>
<dbReference type="HAMAP" id="MF_01106">
    <property type="entry name" value="ArgJ"/>
    <property type="match status" value="1"/>
</dbReference>
<dbReference type="RefSeq" id="WP_038133328.1">
    <property type="nucleotide sequence ID" value="NZ_AUNB01000084.1"/>
</dbReference>
<dbReference type="GO" id="GO:0004042">
    <property type="term" value="F:L-glutamate N-acetyltransferase activity"/>
    <property type="evidence" value="ECO:0007669"/>
    <property type="project" value="UniProtKB-UniRule"/>
</dbReference>
<evidence type="ECO:0000256" key="7">
    <source>
        <dbReference type="ARBA" id="ARBA00023315"/>
    </source>
</evidence>
<keyword evidence="9" id="KW-0511">Multifunctional enzyme</keyword>
<feature type="chain" id="PRO_5023360437" description="Arginine biosynthesis bifunctional protein ArgJ alpha chain" evidence="9">
    <location>
        <begin position="1"/>
        <end position="241"/>
    </location>
</feature>
<dbReference type="InterPro" id="IPR016117">
    <property type="entry name" value="ArgJ-like_dom_sf"/>
</dbReference>
<keyword evidence="9" id="KW-0963">Cytoplasm</keyword>
<dbReference type="GO" id="GO:0004358">
    <property type="term" value="F:L-glutamate N-acetyltransferase activity, acting on acetyl-L-ornithine as donor"/>
    <property type="evidence" value="ECO:0007669"/>
    <property type="project" value="UniProtKB-UniRule"/>
</dbReference>
<evidence type="ECO:0000256" key="3">
    <source>
        <dbReference type="ARBA" id="ARBA00022571"/>
    </source>
</evidence>
<evidence type="ECO:0000313" key="11">
    <source>
        <dbReference type="Proteomes" id="UP000027471"/>
    </source>
</evidence>
<dbReference type="STRING" id="1353528.DT23_08335"/>
<comment type="catalytic activity">
    <reaction evidence="9">
        <text>L-glutamate + acetyl-CoA = N-acetyl-L-glutamate + CoA + H(+)</text>
        <dbReference type="Rhea" id="RHEA:24292"/>
        <dbReference type="ChEBI" id="CHEBI:15378"/>
        <dbReference type="ChEBI" id="CHEBI:29985"/>
        <dbReference type="ChEBI" id="CHEBI:44337"/>
        <dbReference type="ChEBI" id="CHEBI:57287"/>
        <dbReference type="ChEBI" id="CHEBI:57288"/>
        <dbReference type="EC" id="2.3.1.1"/>
    </reaction>
</comment>
<dbReference type="Proteomes" id="UP000027471">
    <property type="component" value="Unassembled WGS sequence"/>
</dbReference>
<comment type="pathway">
    <text evidence="9">Amino-acid biosynthesis; L-arginine biosynthesis; L-ornithine and N-acetyl-L-glutamate from L-glutamate and N(2)-acetyl-L-ornithine (cyclic): step 1/1.</text>
</comment>
<keyword evidence="11" id="KW-1185">Reference proteome</keyword>
<accession>A0A074J6U8</accession>
<evidence type="ECO:0000256" key="9">
    <source>
        <dbReference type="HAMAP-Rule" id="MF_01106"/>
    </source>
</evidence>
<organism evidence="10 11">
    <name type="scientific">Thioclava indica</name>
    <dbReference type="NCBI Taxonomy" id="1353528"/>
    <lineage>
        <taxon>Bacteria</taxon>
        <taxon>Pseudomonadati</taxon>
        <taxon>Pseudomonadota</taxon>
        <taxon>Alphaproteobacteria</taxon>
        <taxon>Rhodobacterales</taxon>
        <taxon>Paracoccaceae</taxon>
        <taxon>Thioclava</taxon>
    </lineage>
</organism>
<evidence type="ECO:0000256" key="8">
    <source>
        <dbReference type="ARBA" id="ARBA00049439"/>
    </source>
</evidence>
<dbReference type="SUPFAM" id="SSF56266">
    <property type="entry name" value="DmpA/ArgJ-like"/>
    <property type="match status" value="1"/>
</dbReference>
<feature type="active site" description="Nucleophile" evidence="9">
    <location>
        <position position="242"/>
    </location>
</feature>
<dbReference type="NCBIfam" id="TIGR00120">
    <property type="entry name" value="ArgJ"/>
    <property type="match status" value="1"/>
</dbReference>
<protein>
    <recommendedName>
        <fullName evidence="9">Arginine biosynthesis bifunctional protein ArgJ</fullName>
    </recommendedName>
    <domain>
        <recommendedName>
            <fullName evidence="9">Glutamate N-acetyltransferase</fullName>
            <ecNumber evidence="9">2.3.1.35</ecNumber>
        </recommendedName>
        <alternativeName>
            <fullName evidence="9">Ornithine acetyltransferase</fullName>
            <shortName evidence="9">OATase</shortName>
        </alternativeName>
        <alternativeName>
            <fullName evidence="9">Ornithine transacetylase</fullName>
        </alternativeName>
    </domain>
    <domain>
        <recommendedName>
            <fullName evidence="9">Amino-acid acetyltransferase</fullName>
            <ecNumber evidence="9">2.3.1.1</ecNumber>
        </recommendedName>
        <alternativeName>
            <fullName evidence="9">N-acetylglutamate synthase</fullName>
            <shortName evidence="9">AGSase</shortName>
        </alternativeName>
    </domain>
    <component>
        <recommendedName>
            <fullName evidence="9">Arginine biosynthesis bifunctional protein ArgJ alpha chain</fullName>
        </recommendedName>
    </component>
    <component>
        <recommendedName>
            <fullName evidence="9">Arginine biosynthesis bifunctional protein ArgJ beta chain</fullName>
        </recommendedName>
    </component>
</protein>
<feature type="binding site" evidence="9">
    <location>
        <position position="452"/>
    </location>
    <ligand>
        <name>substrate</name>
    </ligand>
</feature>
<feature type="binding site" evidence="9">
    <location>
        <position position="457"/>
    </location>
    <ligand>
        <name>substrate</name>
    </ligand>
</feature>
<dbReference type="PANTHER" id="PTHR23100">
    <property type="entry name" value="ARGININE BIOSYNTHESIS BIFUNCTIONAL PROTEIN ARGJ"/>
    <property type="match status" value="1"/>
</dbReference>
<feature type="binding site" evidence="9">
    <location>
        <position position="242"/>
    </location>
    <ligand>
        <name>substrate</name>
    </ligand>
</feature>
<dbReference type="NCBIfam" id="NF003802">
    <property type="entry name" value="PRK05388.1"/>
    <property type="match status" value="1"/>
</dbReference>
<evidence type="ECO:0000313" key="10">
    <source>
        <dbReference type="EMBL" id="KEO52284.1"/>
    </source>
</evidence>
<dbReference type="CDD" id="cd02152">
    <property type="entry name" value="OAT"/>
    <property type="match status" value="1"/>
</dbReference>
<name>A0A074J6U8_9RHOB</name>
<comment type="function">
    <text evidence="9">Catalyzes two activities which are involved in the cyclic version of arginine biosynthesis: the synthesis of N-acetylglutamate from glutamate and acetyl-CoA as the acetyl donor, and of ornithine by transacetylation between N(2)-acetylornithine and glutamate.</text>
</comment>
<keyword evidence="7 9" id="KW-0012">Acyltransferase</keyword>
<dbReference type="Pfam" id="PF01960">
    <property type="entry name" value="ArgJ"/>
    <property type="match status" value="1"/>
</dbReference>
<dbReference type="EC" id="2.3.1.35" evidence="9"/>
<keyword evidence="4 9" id="KW-0028">Amino-acid biosynthesis</keyword>
<dbReference type="InterPro" id="IPR042195">
    <property type="entry name" value="ArgJ_beta_C"/>
</dbReference>
<keyword evidence="3 9" id="KW-0055">Arginine biosynthesis</keyword>
<keyword evidence="6 9" id="KW-0068">Autocatalytic cleavage</keyword>
<comment type="caution">
    <text evidence="10">The sequence shown here is derived from an EMBL/GenBank/DDBJ whole genome shotgun (WGS) entry which is preliminary data.</text>
</comment>
<evidence type="ECO:0000256" key="6">
    <source>
        <dbReference type="ARBA" id="ARBA00022813"/>
    </source>
</evidence>
<comment type="subunit">
    <text evidence="2 9">Heterotetramer of two alpha and two beta chains.</text>
</comment>
<feature type="chain" id="PRO_5023360438" description="Arginine biosynthesis bifunctional protein ArgJ beta chain" evidence="9">
    <location>
        <begin position="242"/>
        <end position="457"/>
    </location>
</feature>
<dbReference type="OrthoDB" id="9804242at2"/>
<feature type="site" description="Involved in the stabilization of negative charge on the oxyanion by the formation of the oxyanion hole" evidence="9">
    <location>
        <position position="169"/>
    </location>
</feature>
<dbReference type="UniPathway" id="UPA00068">
    <property type="reaction ID" value="UER00106"/>
</dbReference>
<dbReference type="GO" id="GO:0006526">
    <property type="term" value="P:L-arginine biosynthetic process"/>
    <property type="evidence" value="ECO:0007669"/>
    <property type="project" value="UniProtKB-UniRule"/>
</dbReference>
<comment type="catalytic activity">
    <reaction evidence="8 9">
        <text>N(2)-acetyl-L-ornithine + L-glutamate = N-acetyl-L-glutamate + L-ornithine</text>
        <dbReference type="Rhea" id="RHEA:15349"/>
        <dbReference type="ChEBI" id="CHEBI:29985"/>
        <dbReference type="ChEBI" id="CHEBI:44337"/>
        <dbReference type="ChEBI" id="CHEBI:46911"/>
        <dbReference type="ChEBI" id="CHEBI:57805"/>
        <dbReference type="EC" id="2.3.1.35"/>
    </reaction>
</comment>
<feature type="site" description="Cleavage; by autolysis" evidence="9">
    <location>
        <begin position="241"/>
        <end position="242"/>
    </location>
</feature>
<evidence type="ECO:0000256" key="2">
    <source>
        <dbReference type="ARBA" id="ARBA00011475"/>
    </source>
</evidence>
<dbReference type="EC" id="2.3.1.1" evidence="9"/>
<dbReference type="Gene3D" id="3.60.70.12">
    <property type="entry name" value="L-amino peptidase D-ALA esterase/amidase"/>
    <property type="match status" value="1"/>
</dbReference>
<proteinExistence type="inferred from homology"/>
<dbReference type="PANTHER" id="PTHR23100:SF0">
    <property type="entry name" value="ARGININE BIOSYNTHESIS BIFUNCTIONAL PROTEIN ARGJ, MITOCHONDRIAL"/>
    <property type="match status" value="1"/>
</dbReference>